<dbReference type="AlphaFoldDB" id="A0A9D4KAA4"/>
<proteinExistence type="predicted"/>
<reference evidence="2" key="1">
    <citation type="journal article" date="2019" name="bioRxiv">
        <title>The Genome of the Zebra Mussel, Dreissena polymorpha: A Resource for Invasive Species Research.</title>
        <authorList>
            <person name="McCartney M.A."/>
            <person name="Auch B."/>
            <person name="Kono T."/>
            <person name="Mallez S."/>
            <person name="Zhang Y."/>
            <person name="Obille A."/>
            <person name="Becker A."/>
            <person name="Abrahante J.E."/>
            <person name="Garbe J."/>
            <person name="Badalamenti J.P."/>
            <person name="Herman A."/>
            <person name="Mangelson H."/>
            <person name="Liachko I."/>
            <person name="Sullivan S."/>
            <person name="Sone E.D."/>
            <person name="Koren S."/>
            <person name="Silverstein K.A.T."/>
            <person name="Beckman K.B."/>
            <person name="Gohl D.M."/>
        </authorList>
    </citation>
    <scope>NUCLEOTIDE SEQUENCE</scope>
    <source>
        <strain evidence="2">Duluth1</strain>
        <tissue evidence="2">Whole animal</tissue>
    </source>
</reference>
<accession>A0A9D4KAA4</accession>
<keyword evidence="3" id="KW-1185">Reference proteome</keyword>
<dbReference type="Gene3D" id="3.90.1720.10">
    <property type="entry name" value="endopeptidase domain like (from Nostoc punctiforme)"/>
    <property type="match status" value="1"/>
</dbReference>
<comment type="caution">
    <text evidence="2">The sequence shown here is derived from an EMBL/GenBank/DDBJ whole genome shotgun (WGS) entry which is preliminary data.</text>
</comment>
<dbReference type="Proteomes" id="UP000828390">
    <property type="component" value="Unassembled WGS sequence"/>
</dbReference>
<name>A0A9D4KAA4_DREPO</name>
<organism evidence="2 3">
    <name type="scientific">Dreissena polymorpha</name>
    <name type="common">Zebra mussel</name>
    <name type="synonym">Mytilus polymorpha</name>
    <dbReference type="NCBI Taxonomy" id="45954"/>
    <lineage>
        <taxon>Eukaryota</taxon>
        <taxon>Metazoa</taxon>
        <taxon>Spiralia</taxon>
        <taxon>Lophotrochozoa</taxon>
        <taxon>Mollusca</taxon>
        <taxon>Bivalvia</taxon>
        <taxon>Autobranchia</taxon>
        <taxon>Heteroconchia</taxon>
        <taxon>Euheterodonta</taxon>
        <taxon>Imparidentia</taxon>
        <taxon>Neoheterodontei</taxon>
        <taxon>Myida</taxon>
        <taxon>Dreissenoidea</taxon>
        <taxon>Dreissenidae</taxon>
        <taxon>Dreissena</taxon>
    </lineage>
</organism>
<evidence type="ECO:0000313" key="2">
    <source>
        <dbReference type="EMBL" id="KAH3835878.1"/>
    </source>
</evidence>
<dbReference type="InterPro" id="IPR007053">
    <property type="entry name" value="LRAT_dom"/>
</dbReference>
<sequence>MAFRSLRHQTHVQADVTDEALEELLLDNERAIIEAQRARIVFERQDFNTRNAAFENEPKHAFQARGNRTKIDKNNVGVLQPGDHVSWHRNYIIWHHAIVLKVDRHRNKLFVIQWQKVNDGNSKGNIVEQWIDSVSQKGEFYRIDYENDVTESNPHALVLYRARCEVGKTNYQYLKNNGETFATFCKTGNRDGCQENWFTKIVQEALIVAEIR</sequence>
<protein>
    <recommendedName>
        <fullName evidence="1">LRAT domain-containing protein</fullName>
    </recommendedName>
</protein>
<gene>
    <name evidence="2" type="ORF">DPMN_109246</name>
</gene>
<feature type="domain" description="LRAT" evidence="1">
    <location>
        <begin position="80"/>
        <end position="189"/>
    </location>
</feature>
<dbReference type="EMBL" id="JAIWYP010000004">
    <property type="protein sequence ID" value="KAH3835878.1"/>
    <property type="molecule type" value="Genomic_DNA"/>
</dbReference>
<evidence type="ECO:0000259" key="1">
    <source>
        <dbReference type="Pfam" id="PF04970"/>
    </source>
</evidence>
<reference evidence="2" key="2">
    <citation type="submission" date="2020-11" db="EMBL/GenBank/DDBJ databases">
        <authorList>
            <person name="McCartney M.A."/>
            <person name="Auch B."/>
            <person name="Kono T."/>
            <person name="Mallez S."/>
            <person name="Becker A."/>
            <person name="Gohl D.M."/>
            <person name="Silverstein K.A.T."/>
            <person name="Koren S."/>
            <person name="Bechman K.B."/>
            <person name="Herman A."/>
            <person name="Abrahante J.E."/>
            <person name="Garbe J."/>
        </authorList>
    </citation>
    <scope>NUCLEOTIDE SEQUENCE</scope>
    <source>
        <strain evidence="2">Duluth1</strain>
        <tissue evidence="2">Whole animal</tissue>
    </source>
</reference>
<dbReference type="Pfam" id="PF04970">
    <property type="entry name" value="LRAT"/>
    <property type="match status" value="1"/>
</dbReference>
<evidence type="ECO:0000313" key="3">
    <source>
        <dbReference type="Proteomes" id="UP000828390"/>
    </source>
</evidence>